<evidence type="ECO:0000313" key="10">
    <source>
        <dbReference type="EMBL" id="MBI2877873.1"/>
    </source>
</evidence>
<keyword evidence="7" id="KW-0963">Cytoplasm</keyword>
<dbReference type="SUPFAM" id="SSF55347">
    <property type="entry name" value="Glyceraldehyde-3-phosphate dehydrogenase-like, C-terminal domain"/>
    <property type="match status" value="1"/>
</dbReference>
<dbReference type="Pfam" id="PF22698">
    <property type="entry name" value="Semialdhyde_dhC_1"/>
    <property type="match status" value="1"/>
</dbReference>
<proteinExistence type="inferred from homology"/>
<evidence type="ECO:0000256" key="4">
    <source>
        <dbReference type="ARBA" id="ARBA00022857"/>
    </source>
</evidence>
<evidence type="ECO:0000256" key="8">
    <source>
        <dbReference type="PROSITE-ProRule" id="PRU10010"/>
    </source>
</evidence>
<dbReference type="InterPro" id="IPR000706">
    <property type="entry name" value="AGPR_type-1"/>
</dbReference>
<dbReference type="Proteomes" id="UP000769766">
    <property type="component" value="Unassembled WGS sequence"/>
</dbReference>
<dbReference type="GO" id="GO:0006526">
    <property type="term" value="P:L-arginine biosynthetic process"/>
    <property type="evidence" value="ECO:0007669"/>
    <property type="project" value="UniProtKB-UniRule"/>
</dbReference>
<keyword evidence="2 7" id="KW-0055">Arginine biosynthesis</keyword>
<keyword evidence="4 7" id="KW-0521">NADP</keyword>
<evidence type="ECO:0000256" key="5">
    <source>
        <dbReference type="ARBA" id="ARBA00023002"/>
    </source>
</evidence>
<dbReference type="InterPro" id="IPR058924">
    <property type="entry name" value="AGPR_dimerisation_dom"/>
</dbReference>
<dbReference type="SMART" id="SM00859">
    <property type="entry name" value="Semialdhyde_dh"/>
    <property type="match status" value="1"/>
</dbReference>
<dbReference type="NCBIfam" id="TIGR01850">
    <property type="entry name" value="argC"/>
    <property type="match status" value="1"/>
</dbReference>
<name>A0A932FXS2_UNCTE</name>
<dbReference type="Gene3D" id="3.40.50.720">
    <property type="entry name" value="NAD(P)-binding Rossmann-like Domain"/>
    <property type="match status" value="1"/>
</dbReference>
<comment type="catalytic activity">
    <reaction evidence="6 7">
        <text>N-acetyl-L-glutamate 5-semialdehyde + phosphate + NADP(+) = N-acetyl-L-glutamyl 5-phosphate + NADPH + H(+)</text>
        <dbReference type="Rhea" id="RHEA:21588"/>
        <dbReference type="ChEBI" id="CHEBI:15378"/>
        <dbReference type="ChEBI" id="CHEBI:29123"/>
        <dbReference type="ChEBI" id="CHEBI:43474"/>
        <dbReference type="ChEBI" id="CHEBI:57783"/>
        <dbReference type="ChEBI" id="CHEBI:57936"/>
        <dbReference type="ChEBI" id="CHEBI:58349"/>
        <dbReference type="EC" id="1.2.1.38"/>
    </reaction>
</comment>
<dbReference type="InterPro" id="IPR000534">
    <property type="entry name" value="Semialdehyde_DH_NAD-bd"/>
</dbReference>
<accession>A0A932FXS2</accession>
<dbReference type="Gene3D" id="3.30.360.10">
    <property type="entry name" value="Dihydrodipicolinate Reductase, domain 2"/>
    <property type="match status" value="1"/>
</dbReference>
<evidence type="ECO:0000256" key="3">
    <source>
        <dbReference type="ARBA" id="ARBA00022605"/>
    </source>
</evidence>
<keyword evidence="5 7" id="KW-0560">Oxidoreductase</keyword>
<dbReference type="GO" id="GO:0003942">
    <property type="term" value="F:N-acetyl-gamma-glutamyl-phosphate reductase activity"/>
    <property type="evidence" value="ECO:0007669"/>
    <property type="project" value="UniProtKB-UniRule"/>
</dbReference>
<sequence length="346" mass="37614">MIQVGILGASGYTGVELMRLLSGHPQAEITVVTAERHVHQAVDHVFPSLHGWSNLSYRPLVLDEVAPEGELFFTALPHGAAMEIVPALLERGKRVIDLSADFRLKDPQAYVQWYGGPHSHPTWLGKAAYGLPELNREAIRASSLVANPGCYPTSVILAAAPLLQAGLLEGDTIIADCKSGISGAGRQGELPYQFCERSGGLKAYQVAMHRHTPEIEQELSAQAGRPIRVLFTPHLAPMIRGILSTVYFKLARRIPAEELRELVAEFYRQEPFVRAVGDGSRPDTRQVETANCCDVGVSVDERTGLAILVSALDNLVKGASGQAIQNMNLLYGLPETMGLDRPPIFP</sequence>
<dbReference type="EC" id="1.2.1.38" evidence="7"/>
<dbReference type="InterPro" id="IPR023013">
    <property type="entry name" value="AGPR_AS"/>
</dbReference>
<keyword evidence="3 7" id="KW-0028">Amino-acid biosynthesis</keyword>
<evidence type="ECO:0000313" key="11">
    <source>
        <dbReference type="Proteomes" id="UP000769766"/>
    </source>
</evidence>
<feature type="domain" description="Semialdehyde dehydrogenase NAD-binding" evidence="9">
    <location>
        <begin position="3"/>
        <end position="142"/>
    </location>
</feature>
<dbReference type="SUPFAM" id="SSF51735">
    <property type="entry name" value="NAD(P)-binding Rossmann-fold domains"/>
    <property type="match status" value="1"/>
</dbReference>
<evidence type="ECO:0000256" key="1">
    <source>
        <dbReference type="ARBA" id="ARBA00004862"/>
    </source>
</evidence>
<dbReference type="PANTHER" id="PTHR32338">
    <property type="entry name" value="N-ACETYL-GAMMA-GLUTAMYL-PHOSPHATE REDUCTASE, CHLOROPLASTIC-RELATED-RELATED"/>
    <property type="match status" value="1"/>
</dbReference>
<evidence type="ECO:0000256" key="6">
    <source>
        <dbReference type="ARBA" id="ARBA00050557"/>
    </source>
</evidence>
<dbReference type="InterPro" id="IPR050085">
    <property type="entry name" value="AGPR"/>
</dbReference>
<comment type="pathway">
    <text evidence="1 7">Amino-acid biosynthesis; L-arginine biosynthesis; N(2)-acetyl-L-ornithine from L-glutamate: step 3/4.</text>
</comment>
<dbReference type="PANTHER" id="PTHR32338:SF10">
    <property type="entry name" value="N-ACETYL-GAMMA-GLUTAMYL-PHOSPHATE REDUCTASE, CHLOROPLASTIC-RELATED"/>
    <property type="match status" value="1"/>
</dbReference>
<dbReference type="AlphaFoldDB" id="A0A932FXS2"/>
<organism evidence="10 11">
    <name type="scientific">Tectimicrobiota bacterium</name>
    <dbReference type="NCBI Taxonomy" id="2528274"/>
    <lineage>
        <taxon>Bacteria</taxon>
        <taxon>Pseudomonadati</taxon>
        <taxon>Nitrospinota/Tectimicrobiota group</taxon>
        <taxon>Candidatus Tectimicrobiota</taxon>
    </lineage>
</organism>
<dbReference type="CDD" id="cd17895">
    <property type="entry name" value="AGPR_1_N"/>
    <property type="match status" value="1"/>
</dbReference>
<evidence type="ECO:0000256" key="2">
    <source>
        <dbReference type="ARBA" id="ARBA00022571"/>
    </source>
</evidence>
<comment type="similarity">
    <text evidence="7">Belongs to the NAGSA dehydrogenase family. Type 1 subfamily.</text>
</comment>
<dbReference type="CDD" id="cd23934">
    <property type="entry name" value="AGPR_1_C"/>
    <property type="match status" value="1"/>
</dbReference>
<evidence type="ECO:0000256" key="7">
    <source>
        <dbReference type="HAMAP-Rule" id="MF_00150"/>
    </source>
</evidence>
<comment type="caution">
    <text evidence="10">The sequence shown here is derived from an EMBL/GenBank/DDBJ whole genome shotgun (WGS) entry which is preliminary data.</text>
</comment>
<evidence type="ECO:0000259" key="9">
    <source>
        <dbReference type="SMART" id="SM00859"/>
    </source>
</evidence>
<comment type="function">
    <text evidence="7">Catalyzes the NADPH-dependent reduction of N-acetyl-5-glutamyl phosphate to yield N-acetyl-L-glutamate 5-semialdehyde.</text>
</comment>
<reference evidence="10" key="1">
    <citation type="submission" date="2020-07" db="EMBL/GenBank/DDBJ databases">
        <title>Huge and variable diversity of episymbiotic CPR bacteria and DPANN archaea in groundwater ecosystems.</title>
        <authorList>
            <person name="He C.Y."/>
            <person name="Keren R."/>
            <person name="Whittaker M."/>
            <person name="Farag I.F."/>
            <person name="Doudna J."/>
            <person name="Cate J.H.D."/>
            <person name="Banfield J.F."/>
        </authorList>
    </citation>
    <scope>NUCLEOTIDE SEQUENCE</scope>
    <source>
        <strain evidence="10">NC_groundwater_672_Ag_B-0.1um_62_36</strain>
    </source>
</reference>
<dbReference type="GO" id="GO:0070401">
    <property type="term" value="F:NADP+ binding"/>
    <property type="evidence" value="ECO:0007669"/>
    <property type="project" value="InterPro"/>
</dbReference>
<dbReference type="GO" id="GO:0005737">
    <property type="term" value="C:cytoplasm"/>
    <property type="evidence" value="ECO:0007669"/>
    <property type="project" value="UniProtKB-SubCell"/>
</dbReference>
<dbReference type="InterPro" id="IPR036291">
    <property type="entry name" value="NAD(P)-bd_dom_sf"/>
</dbReference>
<dbReference type="GO" id="GO:0051287">
    <property type="term" value="F:NAD binding"/>
    <property type="evidence" value="ECO:0007669"/>
    <property type="project" value="InterPro"/>
</dbReference>
<gene>
    <name evidence="7" type="primary">argC</name>
    <name evidence="10" type="ORF">HYY20_13440</name>
</gene>
<dbReference type="HAMAP" id="MF_00150">
    <property type="entry name" value="ArgC_type1"/>
    <property type="match status" value="1"/>
</dbReference>
<dbReference type="EMBL" id="JACPRF010000409">
    <property type="protein sequence ID" value="MBI2877873.1"/>
    <property type="molecule type" value="Genomic_DNA"/>
</dbReference>
<dbReference type="PROSITE" id="PS01224">
    <property type="entry name" value="ARGC"/>
    <property type="match status" value="1"/>
</dbReference>
<dbReference type="FunFam" id="3.30.360.10:FF:000014">
    <property type="entry name" value="N-acetyl-gamma-glutamyl-phosphate reductase"/>
    <property type="match status" value="1"/>
</dbReference>
<dbReference type="Pfam" id="PF01118">
    <property type="entry name" value="Semialdhyde_dh"/>
    <property type="match status" value="1"/>
</dbReference>
<feature type="active site" evidence="7 8">
    <location>
        <position position="150"/>
    </location>
</feature>
<comment type="subcellular location">
    <subcellularLocation>
        <location evidence="7">Cytoplasm</location>
    </subcellularLocation>
</comment>
<protein>
    <recommendedName>
        <fullName evidence="7">N-acetyl-gamma-glutamyl-phosphate reductase</fullName>
        <shortName evidence="7">AGPR</shortName>
        <ecNumber evidence="7">1.2.1.38</ecNumber>
    </recommendedName>
    <alternativeName>
        <fullName evidence="7">N-acetyl-glutamate semialdehyde dehydrogenase</fullName>
        <shortName evidence="7">NAGSA dehydrogenase</shortName>
    </alternativeName>
</protein>